<keyword evidence="2" id="KW-1185">Reference proteome</keyword>
<dbReference type="EMBL" id="JAQFWP010000001">
    <property type="protein sequence ID" value="MDA2802914.1"/>
    <property type="molecule type" value="Genomic_DNA"/>
</dbReference>
<dbReference type="RefSeq" id="WP_270674772.1">
    <property type="nucleotide sequence ID" value="NZ_JAQFWP010000001.1"/>
</dbReference>
<evidence type="ECO:0000313" key="2">
    <source>
        <dbReference type="Proteomes" id="UP001165685"/>
    </source>
</evidence>
<organism evidence="1 2">
    <name type="scientific">Nocardiopsis suaedae</name>
    <dbReference type="NCBI Taxonomy" id="3018444"/>
    <lineage>
        <taxon>Bacteria</taxon>
        <taxon>Bacillati</taxon>
        <taxon>Actinomycetota</taxon>
        <taxon>Actinomycetes</taxon>
        <taxon>Streptosporangiales</taxon>
        <taxon>Nocardiopsidaceae</taxon>
        <taxon>Nocardiopsis</taxon>
    </lineage>
</organism>
<comment type="caution">
    <text evidence="1">The sequence shown here is derived from an EMBL/GenBank/DDBJ whole genome shotgun (WGS) entry which is preliminary data.</text>
</comment>
<dbReference type="InterPro" id="IPR035948">
    <property type="entry name" value="YwqG-like_sf"/>
</dbReference>
<sequence length="189" mass="20723">MDKQVLQFEKSDVPVREPVTKFGGQPVWLEEPAWPLSAETGNPMRFIGQVRLPGAGVRLGYLFMTEEEDGEFVEGTWEPDGGENAFFAQPGRPASFYEVAPLETGPTHGPDHVAVTSAPDTDDESFTFLGGAPAWLQRNEEPKAPGTWEHVLQLDSCKAPFDVNFGDAGIGYAFLNSETGEGRFLWQCA</sequence>
<gene>
    <name evidence="1" type="ORF">O4U47_00190</name>
</gene>
<evidence type="ECO:0000313" key="1">
    <source>
        <dbReference type="EMBL" id="MDA2802914.1"/>
    </source>
</evidence>
<accession>A0ABT4TDX5</accession>
<dbReference type="SUPFAM" id="SSF103032">
    <property type="entry name" value="Hypothetical protein YwqG"/>
    <property type="match status" value="1"/>
</dbReference>
<protein>
    <recommendedName>
        <fullName evidence="3">DUF1963 domain-containing protein</fullName>
    </recommendedName>
</protein>
<dbReference type="Gene3D" id="2.30.320.10">
    <property type="entry name" value="YwqG-like"/>
    <property type="match status" value="2"/>
</dbReference>
<reference evidence="1" key="1">
    <citation type="submission" date="2023-01" db="EMBL/GenBank/DDBJ databases">
        <title>Draft genome sequence of Nocardiopsis sp. LSu2-4 isolated from halophytes.</title>
        <authorList>
            <person name="Duangmal K."/>
            <person name="Chantavorakit T."/>
        </authorList>
    </citation>
    <scope>NUCLEOTIDE SEQUENCE</scope>
    <source>
        <strain evidence="1">LSu2-4</strain>
    </source>
</reference>
<name>A0ABT4TDX5_9ACTN</name>
<proteinExistence type="predicted"/>
<dbReference type="Proteomes" id="UP001165685">
    <property type="component" value="Unassembled WGS sequence"/>
</dbReference>
<evidence type="ECO:0008006" key="3">
    <source>
        <dbReference type="Google" id="ProtNLM"/>
    </source>
</evidence>